<evidence type="ECO:0000256" key="3">
    <source>
        <dbReference type="ARBA" id="ARBA00023015"/>
    </source>
</evidence>
<sequence length="879" mass="95234">MAGTDDDSSVIEFWPPSNRSSRTFPPSLSNEAFGSSSFSDFLAENGNENVGPLWKSETQRMGTNTKIEGNEAGVSDSNGFSLQPRLFGSSTPGGLAERMATRKGFQVPKLDTACIPLAGMASQLDIGLPYLTIPPGLSPTMLLESPVFLSDPMVQLFPTTGKFKSAEDDASNLMLVSNSAASTKSEDYLFEDNLEAFAFKPPPESHSHLSTSGKKELPGMEVSTQPEKPTQAGSIEADKNSIQNQQEFHLQAGFSAPSDRKDTINNTKLNQRMFNSLVASHHSPVVDDQHDGDADLRELSAAAGTPAEDGYNWRKYGQKQVKGCEYPRSYYKCTQPNCQVKKKVERSHEGHITEIIYKGAHNHPKPHLNRRPGIPSSHPFNDAQIDNTEQPGSQTNCDGKPAKGSSQSGNGGQDWLVNGLEATLSDPAAAEQCDPSNSLPQNQDGTRLSSDAIGVSSTVSNDEEDDDRATHGSVSLGCDGEGDETESKRRKIDACAIEMSAASRAVREPRVVVQTTSEVDILDDGYRWRKYGQKVVKGNPNPRSYYKCTNPGCIVRKHIERASHDLKSVITTYEGKHNHDVPVARSSSHPNSAPSSNPNSDPQPHSLLQRSEPIQDNFVRFDSHAPLGTFRFPGREQLGPATGCLPFALGQPGLTNLAMAGLGPMAAMKMPVIPPVHPYLGRHHPAEAGYMMHKIEPKEEPMPDSVLPVPPNATSYPVNLDIIHGKVSKAMAREREESSSSTSLPTLTVEEGKRTNPGARYRVVPPPGCAHKRRGGTGNGDRRQRRDLADAGGRLLGERGVCGRVVRQDDGDVPASEAGEGARGHGTCLKDKEKTETYPFHKDNPEVHTFLDHAAEGGRYPVADEGGGSEVFVEMLLTE</sequence>
<dbReference type="EMBL" id="PYDT01000003">
    <property type="protein sequence ID" value="THU66396.1"/>
    <property type="molecule type" value="Genomic_DNA"/>
</dbReference>
<evidence type="ECO:0000256" key="4">
    <source>
        <dbReference type="ARBA" id="ARBA00023125"/>
    </source>
</evidence>
<feature type="region of interest" description="Disordered" evidence="7">
    <location>
        <begin position="579"/>
        <end position="608"/>
    </location>
</feature>
<comment type="subcellular location">
    <subcellularLocation>
        <location evidence="1">Nucleus</location>
    </subcellularLocation>
</comment>
<feature type="compositionally biased region" description="Polar residues" evidence="7">
    <location>
        <begin position="17"/>
        <end position="27"/>
    </location>
</feature>
<dbReference type="InterPro" id="IPR003657">
    <property type="entry name" value="WRKY_dom"/>
</dbReference>
<evidence type="ECO:0000313" key="9">
    <source>
        <dbReference type="EMBL" id="THU66396.1"/>
    </source>
</evidence>
<dbReference type="PROSITE" id="PS50811">
    <property type="entry name" value="WRKY"/>
    <property type="match status" value="2"/>
</dbReference>
<dbReference type="GO" id="GO:0005634">
    <property type="term" value="C:nucleus"/>
    <property type="evidence" value="ECO:0007669"/>
    <property type="project" value="UniProtKB-SubCell"/>
</dbReference>
<dbReference type="GO" id="GO:0043565">
    <property type="term" value="F:sequence-specific DNA binding"/>
    <property type="evidence" value="ECO:0007669"/>
    <property type="project" value="InterPro"/>
</dbReference>
<feature type="region of interest" description="Disordered" evidence="7">
    <location>
        <begin position="809"/>
        <end position="828"/>
    </location>
</feature>
<dbReference type="InterPro" id="IPR044810">
    <property type="entry name" value="WRKY_plant"/>
</dbReference>
<accession>A0A4S8JVY0</accession>
<dbReference type="Proteomes" id="UP000317650">
    <property type="component" value="Chromosome 5"/>
</dbReference>
<keyword evidence="6" id="KW-0539">Nucleus</keyword>
<keyword evidence="4" id="KW-0238">DNA-binding</keyword>
<dbReference type="PANTHER" id="PTHR31221:SF338">
    <property type="entry name" value="OS08G0499300 PROTEIN"/>
    <property type="match status" value="1"/>
</dbReference>
<evidence type="ECO:0000256" key="7">
    <source>
        <dbReference type="SAM" id="MobiDB-lite"/>
    </source>
</evidence>
<feature type="region of interest" description="Disordered" evidence="7">
    <location>
        <begin position="200"/>
        <end position="233"/>
    </location>
</feature>
<keyword evidence="5" id="KW-0804">Transcription</keyword>
<feature type="compositionally biased region" description="Basic and acidic residues" evidence="7">
    <location>
        <begin position="203"/>
        <end position="218"/>
    </location>
</feature>
<dbReference type="PANTHER" id="PTHR31221">
    <property type="entry name" value="WRKY TRANSCRIPTION FACTOR PROTEIN 1-RELATED"/>
    <property type="match status" value="1"/>
</dbReference>
<comment type="caution">
    <text evidence="9">The sequence shown here is derived from an EMBL/GenBank/DDBJ whole genome shotgun (WGS) entry which is preliminary data.</text>
</comment>
<dbReference type="STRING" id="52838.A0A4S8JVY0"/>
<evidence type="ECO:0000256" key="6">
    <source>
        <dbReference type="ARBA" id="ARBA00023242"/>
    </source>
</evidence>
<dbReference type="InterPro" id="IPR036576">
    <property type="entry name" value="WRKY_dom_sf"/>
</dbReference>
<keyword evidence="2" id="KW-0677">Repeat</keyword>
<feature type="region of interest" description="Disordered" evidence="7">
    <location>
        <begin position="357"/>
        <end position="485"/>
    </location>
</feature>
<dbReference type="SMART" id="SM00774">
    <property type="entry name" value="WRKY"/>
    <property type="match status" value="2"/>
</dbReference>
<evidence type="ECO:0000313" key="10">
    <source>
        <dbReference type="Proteomes" id="UP000317650"/>
    </source>
</evidence>
<name>A0A4S8JVY0_MUSBA</name>
<keyword evidence="3" id="KW-0805">Transcription regulation</keyword>
<feature type="domain" description="WRKY" evidence="8">
    <location>
        <begin position="302"/>
        <end position="366"/>
    </location>
</feature>
<feature type="compositionally biased region" description="Low complexity" evidence="7">
    <location>
        <begin position="739"/>
        <end position="749"/>
    </location>
</feature>
<feature type="compositionally biased region" description="Polar residues" evidence="7">
    <location>
        <begin position="384"/>
        <end position="397"/>
    </location>
</feature>
<evidence type="ECO:0000256" key="1">
    <source>
        <dbReference type="ARBA" id="ARBA00004123"/>
    </source>
</evidence>
<feature type="region of interest" description="Disordered" evidence="7">
    <location>
        <begin position="1"/>
        <end position="27"/>
    </location>
</feature>
<dbReference type="Gene3D" id="2.20.25.80">
    <property type="entry name" value="WRKY domain"/>
    <property type="match status" value="2"/>
</dbReference>
<feature type="compositionally biased region" description="Low complexity" evidence="7">
    <location>
        <begin position="586"/>
        <end position="606"/>
    </location>
</feature>
<dbReference type="SUPFAM" id="SSF118290">
    <property type="entry name" value="WRKY DNA-binding domain"/>
    <property type="match status" value="2"/>
</dbReference>
<feature type="compositionally biased region" description="Polar residues" evidence="7">
    <location>
        <begin position="222"/>
        <end position="233"/>
    </location>
</feature>
<organism evidence="9 10">
    <name type="scientific">Musa balbisiana</name>
    <name type="common">Banana</name>
    <dbReference type="NCBI Taxonomy" id="52838"/>
    <lineage>
        <taxon>Eukaryota</taxon>
        <taxon>Viridiplantae</taxon>
        <taxon>Streptophyta</taxon>
        <taxon>Embryophyta</taxon>
        <taxon>Tracheophyta</taxon>
        <taxon>Spermatophyta</taxon>
        <taxon>Magnoliopsida</taxon>
        <taxon>Liliopsida</taxon>
        <taxon>Zingiberales</taxon>
        <taxon>Musaceae</taxon>
        <taxon>Musa</taxon>
    </lineage>
</organism>
<gene>
    <name evidence="9" type="ORF">C4D60_Mb05t13710</name>
</gene>
<dbReference type="GO" id="GO:0003700">
    <property type="term" value="F:DNA-binding transcription factor activity"/>
    <property type="evidence" value="ECO:0007669"/>
    <property type="project" value="InterPro"/>
</dbReference>
<feature type="domain" description="WRKY" evidence="8">
    <location>
        <begin position="517"/>
        <end position="582"/>
    </location>
</feature>
<evidence type="ECO:0000259" key="8">
    <source>
        <dbReference type="PROSITE" id="PS50811"/>
    </source>
</evidence>
<feature type="compositionally biased region" description="Basic residues" evidence="7">
    <location>
        <begin position="360"/>
        <end position="370"/>
    </location>
</feature>
<protein>
    <recommendedName>
        <fullName evidence="8">WRKY domain-containing protein</fullName>
    </recommendedName>
</protein>
<feature type="region of interest" description="Disordered" evidence="7">
    <location>
        <begin position="733"/>
        <end position="785"/>
    </location>
</feature>
<proteinExistence type="predicted"/>
<evidence type="ECO:0000256" key="5">
    <source>
        <dbReference type="ARBA" id="ARBA00023163"/>
    </source>
</evidence>
<feature type="compositionally biased region" description="Polar residues" evidence="7">
    <location>
        <begin position="434"/>
        <end position="460"/>
    </location>
</feature>
<dbReference type="FunFam" id="2.20.25.80:FF:000001">
    <property type="entry name" value="WRKY transcription factor 33"/>
    <property type="match status" value="1"/>
</dbReference>
<dbReference type="Pfam" id="PF03106">
    <property type="entry name" value="WRKY"/>
    <property type="match status" value="2"/>
</dbReference>
<evidence type="ECO:0000256" key="2">
    <source>
        <dbReference type="ARBA" id="ARBA00022737"/>
    </source>
</evidence>
<dbReference type="FunFam" id="2.20.25.80:FF:000006">
    <property type="entry name" value="WRKY transcription factor"/>
    <property type="match status" value="1"/>
</dbReference>
<reference evidence="9 10" key="1">
    <citation type="journal article" date="2019" name="Nat. Plants">
        <title>Genome sequencing of Musa balbisiana reveals subgenome evolution and function divergence in polyploid bananas.</title>
        <authorList>
            <person name="Yao X."/>
        </authorList>
    </citation>
    <scope>NUCLEOTIDE SEQUENCE [LARGE SCALE GENOMIC DNA]</scope>
    <source>
        <strain evidence="10">cv. DH-PKW</strain>
        <tissue evidence="9">Leaves</tissue>
    </source>
</reference>
<dbReference type="AlphaFoldDB" id="A0A4S8JVY0"/>
<keyword evidence="10" id="KW-1185">Reference proteome</keyword>